<protein>
    <recommendedName>
        <fullName evidence="3">mannose-6-phosphate isomerase</fullName>
        <ecNumber evidence="3">5.3.1.8</ecNumber>
    </recommendedName>
    <alternativeName>
        <fullName evidence="7">Phosphohexomutase</fullName>
    </alternativeName>
    <alternativeName>
        <fullName evidence="8">Phosphomannose isomerase</fullName>
    </alternativeName>
</protein>
<feature type="domain" description="Phosphomannose isomerase type I catalytic" evidence="11">
    <location>
        <begin position="1"/>
        <end position="141"/>
    </location>
</feature>
<dbReference type="Proteomes" id="UP000246894">
    <property type="component" value="Chromosome"/>
</dbReference>
<dbReference type="Gene3D" id="1.10.441.10">
    <property type="entry name" value="Phosphomannose Isomerase, domain 2"/>
    <property type="match status" value="1"/>
</dbReference>
<dbReference type="GO" id="GO:0008270">
    <property type="term" value="F:zinc ion binding"/>
    <property type="evidence" value="ECO:0007669"/>
    <property type="project" value="InterPro"/>
</dbReference>
<dbReference type="EC" id="5.3.1.8" evidence="3"/>
<dbReference type="Gene3D" id="2.60.120.10">
    <property type="entry name" value="Jelly Rolls"/>
    <property type="match status" value="2"/>
</dbReference>
<feature type="binding site" evidence="10">
    <location>
        <position position="251"/>
    </location>
    <ligand>
        <name>Zn(2+)</name>
        <dbReference type="ChEBI" id="CHEBI:29105"/>
    </ligand>
</feature>
<proteinExistence type="inferred from homology"/>
<dbReference type="InterPro" id="IPR049071">
    <property type="entry name" value="MPI_cupin_dom"/>
</dbReference>
<evidence type="ECO:0000313" key="13">
    <source>
        <dbReference type="EMBL" id="AWR20994.1"/>
    </source>
</evidence>
<evidence type="ECO:0000256" key="2">
    <source>
        <dbReference type="ARBA" id="ARBA00010772"/>
    </source>
</evidence>
<sequence>MIRVDNSPRDYAWGSLTDIAELRGKAPTGKPEAELWLGTHPGSPTQVVDPADAGGSATIADYLAARGEQPLPYLLKVLAAAHPLSIQAHPSPEQAREGFARENAAGIALDAPNRNYRDDAHKPELIYALSDTFEALCGFREVEQTISKLESLAAANAQACAPTSALAEFTAQLAQRGEGSIRWALDWALTGDNASALVAEISQAGKLVKDSLLIELAEDYPGDPGIVVALLLNRVTLTKGQALYLPAGNMHAYIRGLGIELMAASDNVLRGGLTSKHVDVPELLSVVSDKVVPVPILEPRNVAPGIDLFVPDVPDFVLAHVEVSSKTSDSDTLSLTRHAIVTCTSGNVTLRGAESSLKLSQGENAFISAEEQAISFSGAGELFIAL</sequence>
<comment type="similarity">
    <text evidence="2">Belongs to the mannose-6-phosphate isomerase type 1 family.</text>
</comment>
<comment type="catalytic activity">
    <reaction evidence="1">
        <text>D-mannose 6-phosphate = D-fructose 6-phosphate</text>
        <dbReference type="Rhea" id="RHEA:12356"/>
        <dbReference type="ChEBI" id="CHEBI:58735"/>
        <dbReference type="ChEBI" id="CHEBI:61527"/>
        <dbReference type="EC" id="5.3.1.8"/>
    </reaction>
</comment>
<dbReference type="GO" id="GO:0005975">
    <property type="term" value="P:carbohydrate metabolic process"/>
    <property type="evidence" value="ECO:0007669"/>
    <property type="project" value="InterPro"/>
</dbReference>
<reference evidence="13 14" key="1">
    <citation type="submission" date="2017-10" db="EMBL/GenBank/DDBJ databases">
        <title>Genome of an Actinobacterium that displays light-enhanced growth.</title>
        <authorList>
            <person name="Maresca J.A."/>
            <person name="Hempel P."/>
            <person name="Shevchenko O."/>
            <person name="Miller K.J."/>
            <person name="Hahn M.W."/>
        </authorList>
    </citation>
    <scope>NUCLEOTIDE SEQUENCE [LARGE SCALE GENOMIC DNA]</scope>
    <source>
        <strain evidence="13 14">MWH-Mo1</strain>
    </source>
</reference>
<evidence type="ECO:0000256" key="6">
    <source>
        <dbReference type="ARBA" id="ARBA00023235"/>
    </source>
</evidence>
<dbReference type="EMBL" id="CP023994">
    <property type="protein sequence ID" value="AWR20994.1"/>
    <property type="molecule type" value="Genomic_DNA"/>
</dbReference>
<name>A0A2Z3RXZ3_9MICO</name>
<evidence type="ECO:0000259" key="12">
    <source>
        <dbReference type="Pfam" id="PF21621"/>
    </source>
</evidence>
<dbReference type="Pfam" id="PF21621">
    <property type="entry name" value="MPI_cupin_dom"/>
    <property type="match status" value="1"/>
</dbReference>
<feature type="binding site" evidence="10">
    <location>
        <position position="124"/>
    </location>
    <ligand>
        <name>Zn(2+)</name>
        <dbReference type="ChEBI" id="CHEBI:29105"/>
    </ligand>
</feature>
<evidence type="ECO:0000256" key="5">
    <source>
        <dbReference type="ARBA" id="ARBA00022833"/>
    </source>
</evidence>
<dbReference type="InterPro" id="IPR016305">
    <property type="entry name" value="Mannose-6-P_Isomerase"/>
</dbReference>
<keyword evidence="14" id="KW-1185">Reference proteome</keyword>
<dbReference type="SUPFAM" id="SSF51182">
    <property type="entry name" value="RmlC-like cupins"/>
    <property type="match status" value="1"/>
</dbReference>
<organism evidence="13 14">
    <name type="scientific">Aurantimicrobium photophilum</name>
    <dbReference type="NCBI Taxonomy" id="1987356"/>
    <lineage>
        <taxon>Bacteria</taxon>
        <taxon>Bacillati</taxon>
        <taxon>Actinomycetota</taxon>
        <taxon>Actinomycetes</taxon>
        <taxon>Micrococcales</taxon>
        <taxon>Microbacteriaceae</taxon>
        <taxon>Aurantimicrobium</taxon>
    </lineage>
</organism>
<feature type="active site" evidence="9">
    <location>
        <position position="270"/>
    </location>
</feature>
<dbReference type="PIRSF" id="PIRSF001480">
    <property type="entry name" value="Mannose-6-phosphate_isomerase"/>
    <property type="match status" value="1"/>
</dbReference>
<keyword evidence="5 10" id="KW-0862">Zinc</keyword>
<feature type="domain" description="Mannose-6-phosphate isomerase cupin" evidence="12">
    <location>
        <begin position="309"/>
        <end position="383"/>
    </location>
</feature>
<dbReference type="InterPro" id="IPR011051">
    <property type="entry name" value="RmlC_Cupin_sf"/>
</dbReference>
<evidence type="ECO:0000313" key="14">
    <source>
        <dbReference type="Proteomes" id="UP000246894"/>
    </source>
</evidence>
<evidence type="ECO:0000256" key="7">
    <source>
        <dbReference type="ARBA" id="ARBA00029741"/>
    </source>
</evidence>
<dbReference type="PANTHER" id="PTHR10309">
    <property type="entry name" value="MANNOSE-6-PHOSPHATE ISOMERASE"/>
    <property type="match status" value="1"/>
</dbReference>
<evidence type="ECO:0000256" key="10">
    <source>
        <dbReference type="PIRSR" id="PIRSR001480-2"/>
    </source>
</evidence>
<evidence type="ECO:0000256" key="4">
    <source>
        <dbReference type="ARBA" id="ARBA00022723"/>
    </source>
</evidence>
<dbReference type="NCBIfam" id="TIGR00218">
    <property type="entry name" value="manA"/>
    <property type="match status" value="1"/>
</dbReference>
<dbReference type="GO" id="GO:0005829">
    <property type="term" value="C:cytosol"/>
    <property type="evidence" value="ECO:0007669"/>
    <property type="project" value="TreeGrafter"/>
</dbReference>
<comment type="cofactor">
    <cofactor evidence="10">
        <name>Zn(2+)</name>
        <dbReference type="ChEBI" id="CHEBI:29105"/>
    </cofactor>
    <text evidence="10">Binds 1 zinc ion per subunit.</text>
</comment>
<dbReference type="Pfam" id="PF20511">
    <property type="entry name" value="PMI_typeI_cat"/>
    <property type="match status" value="1"/>
</dbReference>
<dbReference type="InterPro" id="IPR014710">
    <property type="entry name" value="RmlC-like_jellyroll"/>
</dbReference>
<evidence type="ECO:0000256" key="1">
    <source>
        <dbReference type="ARBA" id="ARBA00000757"/>
    </source>
</evidence>
<evidence type="ECO:0000256" key="8">
    <source>
        <dbReference type="ARBA" id="ARBA00030762"/>
    </source>
</evidence>
<dbReference type="KEGG" id="aum:AURMO_00377"/>
<evidence type="ECO:0000256" key="9">
    <source>
        <dbReference type="PIRSR" id="PIRSR001480-1"/>
    </source>
</evidence>
<dbReference type="RefSeq" id="WP_338021100.1">
    <property type="nucleotide sequence ID" value="NZ_CP023994.1"/>
</dbReference>
<dbReference type="InterPro" id="IPR001250">
    <property type="entry name" value="Man6P_Isoase-1"/>
</dbReference>
<dbReference type="CDD" id="cd07011">
    <property type="entry name" value="cupin_PMI_type_I_N"/>
    <property type="match status" value="1"/>
</dbReference>
<keyword evidence="6 13" id="KW-0413">Isomerase</keyword>
<gene>
    <name evidence="13" type="ORF">AURMO_00377</name>
</gene>
<dbReference type="InterPro" id="IPR046457">
    <property type="entry name" value="PMI_typeI_cat"/>
</dbReference>
<evidence type="ECO:0000259" key="11">
    <source>
        <dbReference type="Pfam" id="PF20511"/>
    </source>
</evidence>
<dbReference type="GO" id="GO:0009298">
    <property type="term" value="P:GDP-mannose biosynthetic process"/>
    <property type="evidence" value="ECO:0007669"/>
    <property type="project" value="InterPro"/>
</dbReference>
<dbReference type="PANTHER" id="PTHR10309:SF0">
    <property type="entry name" value="MANNOSE-6-PHOSPHATE ISOMERASE"/>
    <property type="match status" value="1"/>
</dbReference>
<evidence type="ECO:0000256" key="3">
    <source>
        <dbReference type="ARBA" id="ARBA00011956"/>
    </source>
</evidence>
<dbReference type="GO" id="GO:0004476">
    <property type="term" value="F:mannose-6-phosphate isomerase activity"/>
    <property type="evidence" value="ECO:0007669"/>
    <property type="project" value="UniProtKB-EC"/>
</dbReference>
<feature type="binding site" evidence="10">
    <location>
        <position position="89"/>
    </location>
    <ligand>
        <name>Zn(2+)</name>
        <dbReference type="ChEBI" id="CHEBI:29105"/>
    </ligand>
</feature>
<accession>A0A2Z3RXZ3</accession>
<dbReference type="AlphaFoldDB" id="A0A2Z3RXZ3"/>
<dbReference type="PRINTS" id="PR00714">
    <property type="entry name" value="MAN6PISMRASE"/>
</dbReference>
<keyword evidence="4 10" id="KW-0479">Metal-binding</keyword>
<feature type="binding site" evidence="10">
    <location>
        <position position="87"/>
    </location>
    <ligand>
        <name>Zn(2+)</name>
        <dbReference type="ChEBI" id="CHEBI:29105"/>
    </ligand>
</feature>